<sequence length="153" mass="16869">MNAEEMKQHICETFDGIRVMENAGDIFLIYDPEADLPDERTFPFVTIVTGDNYDSVSALDEPGAYRLNIGLTKGTYTSMFGAAPTERDENGILVTGHDHAARDRLTPHPIYASQYWVAVVNPGPATRDAIPPLLAEAHAFAARKYANARSRLT</sequence>
<accession>A0ABT2JB88</accession>
<reference evidence="2 3" key="1">
    <citation type="submission" date="2021-02" db="EMBL/GenBank/DDBJ databases">
        <title>Actinophytocola xerophila sp. nov., isolated from soil of cotton cropping field.</title>
        <authorList>
            <person name="Huang R."/>
            <person name="Chen X."/>
            <person name="Ge X."/>
            <person name="Liu W."/>
        </authorList>
    </citation>
    <scope>NUCLEOTIDE SEQUENCE [LARGE SCALE GENOMIC DNA]</scope>
    <source>
        <strain evidence="2 3">S1-96</strain>
    </source>
</reference>
<dbReference type="InterPro" id="IPR045676">
    <property type="entry name" value="DUF6194"/>
</dbReference>
<name>A0ABT2JB88_9PSEU</name>
<evidence type="ECO:0000313" key="3">
    <source>
        <dbReference type="Proteomes" id="UP001156441"/>
    </source>
</evidence>
<dbReference type="Pfam" id="PF19694">
    <property type="entry name" value="DUF6194"/>
    <property type="match status" value="1"/>
</dbReference>
<dbReference type="EMBL" id="JAFFZE010000014">
    <property type="protein sequence ID" value="MCT2585112.1"/>
    <property type="molecule type" value="Genomic_DNA"/>
</dbReference>
<dbReference type="RefSeq" id="WP_260192583.1">
    <property type="nucleotide sequence ID" value="NZ_JAFFZE010000014.1"/>
</dbReference>
<keyword evidence="3" id="KW-1185">Reference proteome</keyword>
<organism evidence="2 3">
    <name type="scientific">Actinophytocola gossypii</name>
    <dbReference type="NCBI Taxonomy" id="2812003"/>
    <lineage>
        <taxon>Bacteria</taxon>
        <taxon>Bacillati</taxon>
        <taxon>Actinomycetota</taxon>
        <taxon>Actinomycetes</taxon>
        <taxon>Pseudonocardiales</taxon>
        <taxon>Pseudonocardiaceae</taxon>
    </lineage>
</organism>
<evidence type="ECO:0000259" key="1">
    <source>
        <dbReference type="Pfam" id="PF19694"/>
    </source>
</evidence>
<feature type="domain" description="DUF6194" evidence="1">
    <location>
        <begin position="1"/>
        <end position="149"/>
    </location>
</feature>
<gene>
    <name evidence="2" type="ORF">JT362_18515</name>
</gene>
<proteinExistence type="predicted"/>
<protein>
    <recommendedName>
        <fullName evidence="1">DUF6194 domain-containing protein</fullName>
    </recommendedName>
</protein>
<dbReference type="Proteomes" id="UP001156441">
    <property type="component" value="Unassembled WGS sequence"/>
</dbReference>
<comment type="caution">
    <text evidence="2">The sequence shown here is derived from an EMBL/GenBank/DDBJ whole genome shotgun (WGS) entry which is preliminary data.</text>
</comment>
<evidence type="ECO:0000313" key="2">
    <source>
        <dbReference type="EMBL" id="MCT2585112.1"/>
    </source>
</evidence>